<dbReference type="Proteomes" id="UP000318693">
    <property type="component" value="Unassembled WGS sequence"/>
</dbReference>
<comment type="caution">
    <text evidence="2">The sequence shown here is derived from an EMBL/GenBank/DDBJ whole genome shotgun (WGS) entry which is preliminary data.</text>
</comment>
<organism evidence="2 3">
    <name type="scientific">Georgenia yuyongxinii</name>
    <dbReference type="NCBI Taxonomy" id="2589797"/>
    <lineage>
        <taxon>Bacteria</taxon>
        <taxon>Bacillati</taxon>
        <taxon>Actinomycetota</taxon>
        <taxon>Actinomycetes</taxon>
        <taxon>Micrococcales</taxon>
        <taxon>Bogoriellaceae</taxon>
        <taxon>Georgenia</taxon>
    </lineage>
</organism>
<feature type="compositionally biased region" description="Low complexity" evidence="1">
    <location>
        <begin position="16"/>
        <end position="32"/>
    </location>
</feature>
<proteinExistence type="predicted"/>
<feature type="compositionally biased region" description="Basic and acidic residues" evidence="1">
    <location>
        <begin position="230"/>
        <end position="241"/>
    </location>
</feature>
<feature type="compositionally biased region" description="Basic and acidic residues" evidence="1">
    <location>
        <begin position="35"/>
        <end position="53"/>
    </location>
</feature>
<feature type="region of interest" description="Disordered" evidence="1">
    <location>
        <begin position="1"/>
        <end position="53"/>
    </location>
</feature>
<keyword evidence="3" id="KW-1185">Reference proteome</keyword>
<protein>
    <submittedName>
        <fullName evidence="2">DUF3710 domain-containing protein</fullName>
    </submittedName>
</protein>
<dbReference type="InterPro" id="IPR022183">
    <property type="entry name" value="DUF3710"/>
</dbReference>
<gene>
    <name evidence="2" type="ORF">FJ693_02585</name>
</gene>
<evidence type="ECO:0000313" key="2">
    <source>
        <dbReference type="EMBL" id="TRW47139.1"/>
    </source>
</evidence>
<name>A0A552WX26_9MICO</name>
<dbReference type="Pfam" id="PF12502">
    <property type="entry name" value="DUF3710"/>
    <property type="match status" value="1"/>
</dbReference>
<sequence>MGLFTRRKRDTAADGAPEGVVAEETTAEAGTTQHADTDPRRGPHDVADEPDLGKRLDLGALRVPARAGMQLRLEVEKKTKNIVAVTLGLSGSAMQLQVFAAPRTLGIWEELREEITASVAKQGGTTDEIDGPFGRELLARLPVRTPEGQTSHRPARFVGVDGPRWFLRAVLTGNAAVDATAAADLEAVLADVVVVRGTEARAPRDVLLLHAPGRAAAPAVPPTQTPALDVTRRGPEISEVR</sequence>
<dbReference type="EMBL" id="VJXR01000004">
    <property type="protein sequence ID" value="TRW47139.1"/>
    <property type="molecule type" value="Genomic_DNA"/>
</dbReference>
<dbReference type="RefSeq" id="WP_143416975.1">
    <property type="nucleotide sequence ID" value="NZ_VJXR01000004.1"/>
</dbReference>
<dbReference type="AlphaFoldDB" id="A0A552WX26"/>
<accession>A0A552WX26</accession>
<feature type="region of interest" description="Disordered" evidence="1">
    <location>
        <begin position="216"/>
        <end position="241"/>
    </location>
</feature>
<reference evidence="2 3" key="1">
    <citation type="submission" date="2019-07" db="EMBL/GenBank/DDBJ databases">
        <title>Georgenia wutianyii sp. nov. and Georgenia *** sp. nov. isolated from plateau pika (Ochotona curzoniae) in the Qinghai-Tibet plateau of China.</title>
        <authorList>
            <person name="Tian Z."/>
        </authorList>
    </citation>
    <scope>NUCLEOTIDE SEQUENCE [LARGE SCALE GENOMIC DNA]</scope>
    <source>
        <strain evidence="2 3">Z446</strain>
    </source>
</reference>
<evidence type="ECO:0000256" key="1">
    <source>
        <dbReference type="SAM" id="MobiDB-lite"/>
    </source>
</evidence>
<evidence type="ECO:0000313" key="3">
    <source>
        <dbReference type="Proteomes" id="UP000318693"/>
    </source>
</evidence>